<accession>A0A498JSG7</accession>
<evidence type="ECO:0000313" key="3">
    <source>
        <dbReference type="Proteomes" id="UP000290289"/>
    </source>
</evidence>
<dbReference type="Proteomes" id="UP000290289">
    <property type="component" value="Chromosome 6"/>
</dbReference>
<comment type="caution">
    <text evidence="2">The sequence shown here is derived from an EMBL/GenBank/DDBJ whole genome shotgun (WGS) entry which is preliminary data.</text>
</comment>
<evidence type="ECO:0000256" key="1">
    <source>
        <dbReference type="SAM" id="MobiDB-lite"/>
    </source>
</evidence>
<feature type="region of interest" description="Disordered" evidence="1">
    <location>
        <begin position="30"/>
        <end position="61"/>
    </location>
</feature>
<sequence>MAKRHRILKIHDIMVICDEFHCHKARHLRYRRDGTGRDGTERKQRSPRMETKRKKKETEML</sequence>
<organism evidence="2 3">
    <name type="scientific">Malus domestica</name>
    <name type="common">Apple</name>
    <name type="synonym">Pyrus malus</name>
    <dbReference type="NCBI Taxonomy" id="3750"/>
    <lineage>
        <taxon>Eukaryota</taxon>
        <taxon>Viridiplantae</taxon>
        <taxon>Streptophyta</taxon>
        <taxon>Embryophyta</taxon>
        <taxon>Tracheophyta</taxon>
        <taxon>Spermatophyta</taxon>
        <taxon>Magnoliopsida</taxon>
        <taxon>eudicotyledons</taxon>
        <taxon>Gunneridae</taxon>
        <taxon>Pentapetalae</taxon>
        <taxon>rosids</taxon>
        <taxon>fabids</taxon>
        <taxon>Rosales</taxon>
        <taxon>Rosaceae</taxon>
        <taxon>Amygdaloideae</taxon>
        <taxon>Maleae</taxon>
        <taxon>Malus</taxon>
    </lineage>
</organism>
<dbReference type="AlphaFoldDB" id="A0A498JSG7"/>
<name>A0A498JSG7_MALDO</name>
<feature type="compositionally biased region" description="Basic and acidic residues" evidence="1">
    <location>
        <begin position="31"/>
        <end position="61"/>
    </location>
</feature>
<protein>
    <submittedName>
        <fullName evidence="2">Uncharacterized protein</fullName>
    </submittedName>
</protein>
<keyword evidence="3" id="KW-1185">Reference proteome</keyword>
<evidence type="ECO:0000313" key="2">
    <source>
        <dbReference type="EMBL" id="RXH96843.1"/>
    </source>
</evidence>
<proteinExistence type="predicted"/>
<reference evidence="2 3" key="1">
    <citation type="submission" date="2018-10" db="EMBL/GenBank/DDBJ databases">
        <title>A high-quality apple genome assembly.</title>
        <authorList>
            <person name="Hu J."/>
        </authorList>
    </citation>
    <scope>NUCLEOTIDE SEQUENCE [LARGE SCALE GENOMIC DNA]</scope>
    <source>
        <strain evidence="3">cv. HFTH1</strain>
        <tissue evidence="2">Young leaf</tissue>
    </source>
</reference>
<gene>
    <name evidence="2" type="ORF">DVH24_009685</name>
</gene>
<dbReference type="EMBL" id="RDQH01000332">
    <property type="protein sequence ID" value="RXH96843.1"/>
    <property type="molecule type" value="Genomic_DNA"/>
</dbReference>